<dbReference type="AlphaFoldDB" id="A0A327NPK5"/>
<dbReference type="SUPFAM" id="SSF50998">
    <property type="entry name" value="Quinoprotein alcohol dehydrogenase-like"/>
    <property type="match status" value="2"/>
</dbReference>
<dbReference type="Proteomes" id="UP000249016">
    <property type="component" value="Unassembled WGS sequence"/>
</dbReference>
<comment type="caution">
    <text evidence="2">The sequence shown here is derived from an EMBL/GenBank/DDBJ whole genome shotgun (WGS) entry which is preliminary data.</text>
</comment>
<dbReference type="PANTHER" id="PTHR42754:SF1">
    <property type="entry name" value="LIPOPROTEIN"/>
    <property type="match status" value="1"/>
</dbReference>
<gene>
    <name evidence="2" type="ORF">HMF3257_20380</name>
</gene>
<evidence type="ECO:0008006" key="4">
    <source>
        <dbReference type="Google" id="ProtNLM"/>
    </source>
</evidence>
<reference evidence="2 3" key="1">
    <citation type="submission" date="2018-06" db="EMBL/GenBank/DDBJ databases">
        <title>Spirosoma sp. HMF3257 Genome sequencing and assembly.</title>
        <authorList>
            <person name="Kang H."/>
            <person name="Cha I."/>
            <person name="Kim H."/>
            <person name="Kang J."/>
            <person name="Joh K."/>
        </authorList>
    </citation>
    <scope>NUCLEOTIDE SEQUENCE [LARGE SCALE GENOMIC DNA]</scope>
    <source>
        <strain evidence="2 3">HMF3257</strain>
    </source>
</reference>
<dbReference type="InterPro" id="IPR011047">
    <property type="entry name" value="Quinoprotein_ADH-like_sf"/>
</dbReference>
<evidence type="ECO:0000256" key="1">
    <source>
        <dbReference type="SAM" id="SignalP"/>
    </source>
</evidence>
<evidence type="ECO:0000313" key="3">
    <source>
        <dbReference type="Proteomes" id="UP000249016"/>
    </source>
</evidence>
<keyword evidence="1" id="KW-0732">Signal</keyword>
<protein>
    <recommendedName>
        <fullName evidence="4">T9SS C-terminal target domain-containing protein</fullName>
    </recommendedName>
</protein>
<name>A0A327NPK5_9BACT</name>
<feature type="chain" id="PRO_5016261334" description="T9SS C-terminal target domain-containing protein" evidence="1">
    <location>
        <begin position="21"/>
        <end position="691"/>
    </location>
</feature>
<sequence>MSPLLLVFMLWAGSLSYTTAQVINWQKALGGSKNDSVTAVLPTADGGYVVVGSTASNDGDVSDYRGGVHDAWIVKLNSAGAIIWKKTIGGTGDDQASGIAASPDGGYVVTGVTTSRDGDMSGFNPFIPIYLWVFKFTSAGEIVWKQYKDEARGLYATSIITASDGGYLVAGYNFNRGLKPTARLFAVLKLSDSGTISWAHYFGGTYGDDLLYAITASPDGGCVVVGRSSSYEIQGAIFSTGTDHIKNHTQYNTYDVWVSKLNSDGNLTWYKFFGGNGQDYANSVKATPDGGYVVAGYTESADGPYGDVRGVYHGNGDAWILKLSGTGDLLWQKTLGGSGKDNAYAITPTSDGAYLVAGTTDSNDGDVSGNHGNNDAWLVKLNSSGEIINQKTYGGTGADEGKAITSTADGGYILVGSTTSNNGDVSGNHGNQDAWVVKLGVASPPQKDALTFLSPTYQCETGRLVLNITGGDGTPVEYKVPGLRDWGLSPEFFVPTYQRNGMVYTLYARQSGKEYTTQYTNSCATQLTFIPPTYQCETGRLVLNITGGDGTPVEYKVPGLRDWGLSPEFFVPTYQRSGMVYTLYARQSGKEYTTQYTNSCATQLTLIPPTYQCETGRLVLNITGGNGTPVEYKVPGLRDWGSSPEFFVPTYQRNGMVYTIYARQSGKEYTSQYTSACANQLTFIPLSTSVR</sequence>
<proteinExistence type="predicted"/>
<dbReference type="PANTHER" id="PTHR42754">
    <property type="entry name" value="ENDOGLUCANASE"/>
    <property type="match status" value="1"/>
</dbReference>
<dbReference type="EMBL" id="QLII01000001">
    <property type="protein sequence ID" value="RAI75936.1"/>
    <property type="molecule type" value="Genomic_DNA"/>
</dbReference>
<organism evidence="2 3">
    <name type="scientific">Spirosoma telluris</name>
    <dbReference type="NCBI Taxonomy" id="2183553"/>
    <lineage>
        <taxon>Bacteria</taxon>
        <taxon>Pseudomonadati</taxon>
        <taxon>Bacteroidota</taxon>
        <taxon>Cytophagia</taxon>
        <taxon>Cytophagales</taxon>
        <taxon>Cytophagaceae</taxon>
        <taxon>Spirosoma</taxon>
    </lineage>
</organism>
<keyword evidence="3" id="KW-1185">Reference proteome</keyword>
<feature type="signal peptide" evidence="1">
    <location>
        <begin position="1"/>
        <end position="20"/>
    </location>
</feature>
<accession>A0A327NPK5</accession>
<evidence type="ECO:0000313" key="2">
    <source>
        <dbReference type="EMBL" id="RAI75936.1"/>
    </source>
</evidence>